<dbReference type="PANTHER" id="PTHR47966:SF51">
    <property type="entry name" value="BETA-SITE APP-CLEAVING ENZYME, ISOFORM A-RELATED"/>
    <property type="match status" value="1"/>
</dbReference>
<comment type="similarity">
    <text evidence="1">Belongs to the peptidase A1 family.</text>
</comment>
<sequence>MRKAHKGIFAELKRHQVISSFPRRQEDPRNVPANGRKYVYYYIMYTTDIQLGNPLQPFRAQLNIGWGDLFVPSWNCTYDSCEVGYCLPHNMYNSSQSFSYVADLSPARVHYMGIYTWGNVSQDSLYVGGAVIKCHIYESSMKKPPCGVQY</sequence>
<dbReference type="Pfam" id="PF00026">
    <property type="entry name" value="Asp"/>
    <property type="match status" value="1"/>
</dbReference>
<evidence type="ECO:0000259" key="2">
    <source>
        <dbReference type="PROSITE" id="PS51767"/>
    </source>
</evidence>
<dbReference type="EMBL" id="JBEFKJ010000061">
    <property type="protein sequence ID" value="KAL2036603.1"/>
    <property type="molecule type" value="Genomic_DNA"/>
</dbReference>
<dbReference type="Gene3D" id="2.40.70.10">
    <property type="entry name" value="Acid Proteases"/>
    <property type="match status" value="1"/>
</dbReference>
<dbReference type="InterPro" id="IPR033121">
    <property type="entry name" value="PEPTIDASE_A1"/>
</dbReference>
<accession>A0ABR3ZV53</accession>
<name>A0ABR3ZV53_9LECA</name>
<evidence type="ECO:0000313" key="4">
    <source>
        <dbReference type="Proteomes" id="UP001590950"/>
    </source>
</evidence>
<feature type="domain" description="Peptidase A1" evidence="2">
    <location>
        <begin position="45"/>
        <end position="150"/>
    </location>
</feature>
<organism evidence="3 4">
    <name type="scientific">Stereocaulon virgatum</name>
    <dbReference type="NCBI Taxonomy" id="373712"/>
    <lineage>
        <taxon>Eukaryota</taxon>
        <taxon>Fungi</taxon>
        <taxon>Dikarya</taxon>
        <taxon>Ascomycota</taxon>
        <taxon>Pezizomycotina</taxon>
        <taxon>Lecanoromycetes</taxon>
        <taxon>OSLEUM clade</taxon>
        <taxon>Lecanoromycetidae</taxon>
        <taxon>Lecanorales</taxon>
        <taxon>Lecanorineae</taxon>
        <taxon>Stereocaulaceae</taxon>
        <taxon>Stereocaulon</taxon>
    </lineage>
</organism>
<reference evidence="3 4" key="1">
    <citation type="submission" date="2024-09" db="EMBL/GenBank/DDBJ databases">
        <title>Rethinking Asexuality: The Enigmatic Case of Functional Sexual Genes in Lepraria (Stereocaulaceae).</title>
        <authorList>
            <person name="Doellman M."/>
            <person name="Sun Y."/>
            <person name="Barcenas-Pena A."/>
            <person name="Lumbsch H.T."/>
            <person name="Grewe F."/>
        </authorList>
    </citation>
    <scope>NUCLEOTIDE SEQUENCE [LARGE SCALE GENOMIC DNA]</scope>
    <source>
        <strain evidence="3 4">Mercado 3170</strain>
    </source>
</reference>
<dbReference type="Proteomes" id="UP001590950">
    <property type="component" value="Unassembled WGS sequence"/>
</dbReference>
<dbReference type="InterPro" id="IPR021109">
    <property type="entry name" value="Peptidase_aspartic_dom_sf"/>
</dbReference>
<keyword evidence="4" id="KW-1185">Reference proteome</keyword>
<gene>
    <name evidence="3" type="ORF">N7G274_010629</name>
</gene>
<comment type="caution">
    <text evidence="3">The sequence shown here is derived from an EMBL/GenBank/DDBJ whole genome shotgun (WGS) entry which is preliminary data.</text>
</comment>
<protein>
    <recommendedName>
        <fullName evidence="2">Peptidase A1 domain-containing protein</fullName>
    </recommendedName>
</protein>
<dbReference type="PANTHER" id="PTHR47966">
    <property type="entry name" value="BETA-SITE APP-CLEAVING ENZYME, ISOFORM A-RELATED"/>
    <property type="match status" value="1"/>
</dbReference>
<dbReference type="InterPro" id="IPR001461">
    <property type="entry name" value="Aspartic_peptidase_A1"/>
</dbReference>
<proteinExistence type="inferred from homology"/>
<evidence type="ECO:0000256" key="1">
    <source>
        <dbReference type="ARBA" id="ARBA00007447"/>
    </source>
</evidence>
<evidence type="ECO:0000313" key="3">
    <source>
        <dbReference type="EMBL" id="KAL2036603.1"/>
    </source>
</evidence>
<dbReference type="PROSITE" id="PS51767">
    <property type="entry name" value="PEPTIDASE_A1"/>
    <property type="match status" value="1"/>
</dbReference>
<dbReference type="SUPFAM" id="SSF50630">
    <property type="entry name" value="Acid proteases"/>
    <property type="match status" value="1"/>
</dbReference>